<dbReference type="KEGG" id="agy:ATC03_19200"/>
<dbReference type="AlphaFoldDB" id="A0A191WJS2"/>
<dbReference type="SUPFAM" id="SSF54427">
    <property type="entry name" value="NTF2-like"/>
    <property type="match status" value="1"/>
</dbReference>
<evidence type="ECO:0000313" key="3">
    <source>
        <dbReference type="Proteomes" id="UP000078437"/>
    </source>
</evidence>
<protein>
    <submittedName>
        <fullName evidence="2">DUF4440 domain-containing protein</fullName>
    </submittedName>
</protein>
<keyword evidence="3" id="KW-1185">Reference proteome</keyword>
<evidence type="ECO:0000313" key="2">
    <source>
        <dbReference type="EMBL" id="ANJ28506.1"/>
    </source>
</evidence>
<accession>A0A191WJS2</accession>
<gene>
    <name evidence="2" type="ORF">ATC03_19200</name>
</gene>
<sequence>MTSTTATPVASLDQLNLAFADRFNARDLDGLMSLNVDDVVFVPAPGHPVQGEAAVRGALEQFLGLNLPISMTVRHVFQAGDTGLAIADWTISGTGPDGSEIALAGTTADVAVFDEVHGWRYAVDNPFGTA</sequence>
<dbReference type="InterPro" id="IPR032710">
    <property type="entry name" value="NTF2-like_dom_sf"/>
</dbReference>
<dbReference type="InterPro" id="IPR037401">
    <property type="entry name" value="SnoaL-like"/>
</dbReference>
<dbReference type="Gene3D" id="3.10.450.50">
    <property type="match status" value="1"/>
</dbReference>
<evidence type="ECO:0000259" key="1">
    <source>
        <dbReference type="Pfam" id="PF12680"/>
    </source>
</evidence>
<dbReference type="RefSeq" id="WP_067880739.1">
    <property type="nucleotide sequence ID" value="NZ_CP013979.1"/>
</dbReference>
<dbReference type="Proteomes" id="UP000078437">
    <property type="component" value="Chromosome"/>
</dbReference>
<dbReference type="EMBL" id="CP013979">
    <property type="protein sequence ID" value="ANJ28506.1"/>
    <property type="molecule type" value="Genomic_DNA"/>
</dbReference>
<organism evidence="2 3">
    <name type="scientific">Agromyces aureus</name>
    <dbReference type="NCBI Taxonomy" id="453304"/>
    <lineage>
        <taxon>Bacteria</taxon>
        <taxon>Bacillati</taxon>
        <taxon>Actinomycetota</taxon>
        <taxon>Actinomycetes</taxon>
        <taxon>Micrococcales</taxon>
        <taxon>Microbacteriaceae</taxon>
        <taxon>Agromyces</taxon>
    </lineage>
</organism>
<name>A0A191WJS2_9MICO</name>
<dbReference type="Pfam" id="PF12680">
    <property type="entry name" value="SnoaL_2"/>
    <property type="match status" value="1"/>
</dbReference>
<dbReference type="STRING" id="453304.ATC03_19200"/>
<reference evidence="2 3" key="1">
    <citation type="journal article" date="2016" name="Int. J. Syst. Evol. Microbiol.">
        <title>Agromyces aureus sp. nov., isolated from the rhizosphere of Salix caprea L. grown in a heavy-metal-contaminated soil.</title>
        <authorList>
            <person name="Corretto E."/>
            <person name="Antonielli L."/>
            <person name="Sessitsch A."/>
            <person name="Compant S."/>
            <person name="Gorfer M."/>
            <person name="Kuffner M."/>
            <person name="Brader G."/>
        </authorList>
    </citation>
    <scope>NUCLEOTIDE SEQUENCE [LARGE SCALE GENOMIC DNA]</scope>
    <source>
        <strain evidence="2 3">AR33</strain>
    </source>
</reference>
<reference evidence="3" key="2">
    <citation type="submission" date="2016-01" db="EMBL/GenBank/DDBJ databases">
        <title>Complete genome sequence of Agromyces aureus AR33T and comparison with related organisms.</title>
        <authorList>
            <person name="Corretto E."/>
            <person name="Antonielli L."/>
            <person name="Sessitsch A."/>
            <person name="Brader G."/>
        </authorList>
    </citation>
    <scope>NUCLEOTIDE SEQUENCE [LARGE SCALE GENOMIC DNA]</scope>
    <source>
        <strain evidence="3">AR33</strain>
    </source>
</reference>
<proteinExistence type="predicted"/>
<feature type="domain" description="SnoaL-like" evidence="1">
    <location>
        <begin position="18"/>
        <end position="106"/>
    </location>
</feature>